<proteinExistence type="predicted"/>
<accession>A0AAV0WDY7</accession>
<evidence type="ECO:0000313" key="1">
    <source>
        <dbReference type="EMBL" id="CAI6353991.1"/>
    </source>
</evidence>
<organism evidence="1 2">
    <name type="scientific">Macrosiphum euphorbiae</name>
    <name type="common">potato aphid</name>
    <dbReference type="NCBI Taxonomy" id="13131"/>
    <lineage>
        <taxon>Eukaryota</taxon>
        <taxon>Metazoa</taxon>
        <taxon>Ecdysozoa</taxon>
        <taxon>Arthropoda</taxon>
        <taxon>Hexapoda</taxon>
        <taxon>Insecta</taxon>
        <taxon>Pterygota</taxon>
        <taxon>Neoptera</taxon>
        <taxon>Paraneoptera</taxon>
        <taxon>Hemiptera</taxon>
        <taxon>Sternorrhyncha</taxon>
        <taxon>Aphidomorpha</taxon>
        <taxon>Aphidoidea</taxon>
        <taxon>Aphididae</taxon>
        <taxon>Macrosiphini</taxon>
        <taxon>Macrosiphum</taxon>
    </lineage>
</organism>
<sequence>MSAKGETFREIFGATQQRKDLHSNLSILNFREFDLDYRTNFRTIQTFIELHKELLNKANTDIEELKKNCLNDDYLIFKKDVLKRLIKIEDDIKKYIARDPEAMGIARFIKDGSCLSCATPAMMKTTNTAPVGKDVRTSCDSRLNRGTLQEQRRKTNANKPTGKIDVLPINIKVEQKKSSPDVGNCYYKINKLQMYFNRSPHYKSSSYNRVLKDIQKMHEDGSCVFCSVPATKTTDSTLVTVKKIEI</sequence>
<keyword evidence="2" id="KW-1185">Reference proteome</keyword>
<comment type="caution">
    <text evidence="1">The sequence shown here is derived from an EMBL/GenBank/DDBJ whole genome shotgun (WGS) entry which is preliminary data.</text>
</comment>
<dbReference type="EMBL" id="CARXXK010000002">
    <property type="protein sequence ID" value="CAI6353991.1"/>
    <property type="molecule type" value="Genomic_DNA"/>
</dbReference>
<reference evidence="1 2" key="1">
    <citation type="submission" date="2023-01" db="EMBL/GenBank/DDBJ databases">
        <authorList>
            <person name="Whitehead M."/>
        </authorList>
    </citation>
    <scope>NUCLEOTIDE SEQUENCE [LARGE SCALE GENOMIC DNA]</scope>
</reference>
<dbReference type="Proteomes" id="UP001160148">
    <property type="component" value="Unassembled WGS sequence"/>
</dbReference>
<name>A0AAV0WDY7_9HEMI</name>
<evidence type="ECO:0000313" key="2">
    <source>
        <dbReference type="Proteomes" id="UP001160148"/>
    </source>
</evidence>
<protein>
    <submittedName>
        <fullName evidence="1">Uncharacterized protein</fullName>
    </submittedName>
</protein>
<dbReference type="AlphaFoldDB" id="A0AAV0WDY7"/>
<gene>
    <name evidence="1" type="ORF">MEUPH1_LOCUS10047</name>
</gene>